<sequence length="96" mass="10597">MALWEKLFGLLLTALSQFQPNLIISDIGMPEMDGYMLMRQVRSLEPEQGGTIPAIALTAYASEMDHQQAIAVGFQRHISKPVDPEELVKAIASLTI</sequence>
<dbReference type="InterPro" id="IPR001789">
    <property type="entry name" value="Sig_transdc_resp-reg_receiver"/>
</dbReference>
<comment type="caution">
    <text evidence="5">The sequence shown here is derived from an EMBL/GenBank/DDBJ whole genome shotgun (WGS) entry which is preliminary data.</text>
</comment>
<name>A0ABR9TUU3_9NOSO</name>
<organism evidence="5 6">
    <name type="scientific">Nostoc cf. edaphicum LEGE 07299</name>
    <dbReference type="NCBI Taxonomy" id="2777974"/>
    <lineage>
        <taxon>Bacteria</taxon>
        <taxon>Bacillati</taxon>
        <taxon>Cyanobacteriota</taxon>
        <taxon>Cyanophyceae</taxon>
        <taxon>Nostocales</taxon>
        <taxon>Nostocaceae</taxon>
        <taxon>Nostoc</taxon>
    </lineage>
</organism>
<evidence type="ECO:0000256" key="1">
    <source>
        <dbReference type="ARBA" id="ARBA00022553"/>
    </source>
</evidence>
<dbReference type="Gene3D" id="3.40.50.2300">
    <property type="match status" value="1"/>
</dbReference>
<dbReference type="PANTHER" id="PTHR43547">
    <property type="entry name" value="TWO-COMPONENT HISTIDINE KINASE"/>
    <property type="match status" value="1"/>
</dbReference>
<reference evidence="5 6" key="1">
    <citation type="submission" date="2020-10" db="EMBL/GenBank/DDBJ databases">
        <authorList>
            <person name="Castelo-Branco R."/>
            <person name="Eusebio N."/>
            <person name="Adriana R."/>
            <person name="Vieira A."/>
            <person name="Brugerolle De Fraissinette N."/>
            <person name="Rezende De Castro R."/>
            <person name="Schneider M.P."/>
            <person name="Vasconcelos V."/>
            <person name="Leao P.N."/>
        </authorList>
    </citation>
    <scope>NUCLEOTIDE SEQUENCE [LARGE SCALE GENOMIC DNA]</scope>
    <source>
        <strain evidence="5 6">LEGE 07299</strain>
    </source>
</reference>
<accession>A0ABR9TUU3</accession>
<keyword evidence="6" id="KW-1185">Reference proteome</keyword>
<gene>
    <name evidence="5" type="ORF">IQ229_04210</name>
</gene>
<keyword evidence="2" id="KW-0902">Two-component regulatory system</keyword>
<dbReference type="PANTHER" id="PTHR43547:SF2">
    <property type="entry name" value="HYBRID SIGNAL TRANSDUCTION HISTIDINE KINASE C"/>
    <property type="match status" value="1"/>
</dbReference>
<dbReference type="EMBL" id="JADEXF010000085">
    <property type="protein sequence ID" value="MBE9104170.1"/>
    <property type="molecule type" value="Genomic_DNA"/>
</dbReference>
<feature type="domain" description="Response regulatory" evidence="4">
    <location>
        <begin position="1"/>
        <end position="95"/>
    </location>
</feature>
<evidence type="ECO:0000256" key="2">
    <source>
        <dbReference type="ARBA" id="ARBA00023012"/>
    </source>
</evidence>
<proteinExistence type="predicted"/>
<dbReference type="PROSITE" id="PS50110">
    <property type="entry name" value="RESPONSE_REGULATORY"/>
    <property type="match status" value="1"/>
</dbReference>
<evidence type="ECO:0000313" key="6">
    <source>
        <dbReference type="Proteomes" id="UP000647836"/>
    </source>
</evidence>
<evidence type="ECO:0000256" key="3">
    <source>
        <dbReference type="PROSITE-ProRule" id="PRU00169"/>
    </source>
</evidence>
<dbReference type="InterPro" id="IPR011006">
    <property type="entry name" value="CheY-like_superfamily"/>
</dbReference>
<protein>
    <submittedName>
        <fullName evidence="5">Response regulator</fullName>
    </submittedName>
</protein>
<dbReference type="Pfam" id="PF00072">
    <property type="entry name" value="Response_reg"/>
    <property type="match status" value="1"/>
</dbReference>
<evidence type="ECO:0000259" key="4">
    <source>
        <dbReference type="PROSITE" id="PS50110"/>
    </source>
</evidence>
<feature type="modified residue" description="4-aspartylphosphate" evidence="3">
    <location>
        <position position="26"/>
    </location>
</feature>
<dbReference type="SUPFAM" id="SSF52172">
    <property type="entry name" value="CheY-like"/>
    <property type="match status" value="1"/>
</dbReference>
<keyword evidence="1 3" id="KW-0597">Phosphoprotein</keyword>
<evidence type="ECO:0000313" key="5">
    <source>
        <dbReference type="EMBL" id="MBE9104170.1"/>
    </source>
</evidence>
<dbReference type="Proteomes" id="UP000647836">
    <property type="component" value="Unassembled WGS sequence"/>
</dbReference>
<dbReference type="SMART" id="SM00448">
    <property type="entry name" value="REC"/>
    <property type="match status" value="1"/>
</dbReference>